<organism evidence="1">
    <name type="scientific">Octopus bimaculoides</name>
    <name type="common">California two-spotted octopus</name>
    <dbReference type="NCBI Taxonomy" id="37653"/>
    <lineage>
        <taxon>Eukaryota</taxon>
        <taxon>Metazoa</taxon>
        <taxon>Spiralia</taxon>
        <taxon>Lophotrochozoa</taxon>
        <taxon>Mollusca</taxon>
        <taxon>Cephalopoda</taxon>
        <taxon>Coleoidea</taxon>
        <taxon>Octopodiformes</taxon>
        <taxon>Octopoda</taxon>
        <taxon>Incirrata</taxon>
        <taxon>Octopodidae</taxon>
        <taxon>Octopus</taxon>
    </lineage>
</organism>
<gene>
    <name evidence="1" type="ORF">OCBIM_22013210mg</name>
</gene>
<reference evidence="1" key="1">
    <citation type="submission" date="2015-07" db="EMBL/GenBank/DDBJ databases">
        <title>MeaNS - Measles Nucleotide Surveillance Program.</title>
        <authorList>
            <person name="Tran T."/>
            <person name="Druce J."/>
        </authorList>
    </citation>
    <scope>NUCLEOTIDE SEQUENCE</scope>
    <source>
        <strain evidence="1">UCB-OBI-ISO-001</strain>
        <tissue evidence="1">Gonad</tissue>
    </source>
</reference>
<dbReference type="AlphaFoldDB" id="A0A0L8HKN8"/>
<evidence type="ECO:0000313" key="1">
    <source>
        <dbReference type="EMBL" id="KOF89350.1"/>
    </source>
</evidence>
<dbReference type="EMBL" id="KQ418002">
    <property type="protein sequence ID" value="KOF89350.1"/>
    <property type="molecule type" value="Genomic_DNA"/>
</dbReference>
<protein>
    <submittedName>
        <fullName evidence="1">Uncharacterized protein</fullName>
    </submittedName>
</protein>
<proteinExistence type="predicted"/>
<accession>A0A0L8HKN8</accession>
<name>A0A0L8HKN8_OCTBM</name>
<sequence length="50" mass="5787">MWNGFKHVFEHTKKPDAKRNHVHGISELISIPLYAADRRTIPSVHFGFLS</sequence>